<protein>
    <submittedName>
        <fullName evidence="1">Uncharacterized protein</fullName>
    </submittedName>
</protein>
<dbReference type="EMBL" id="KL584711">
    <property type="protein sequence ID" value="KEQ72299.1"/>
    <property type="molecule type" value="Genomic_DNA"/>
</dbReference>
<dbReference type="AlphaFoldDB" id="A0A074WL13"/>
<dbReference type="RefSeq" id="XP_013426679.1">
    <property type="nucleotide sequence ID" value="XM_013571225.1"/>
</dbReference>
<name>A0A074WL13_9PEZI</name>
<keyword evidence="2" id="KW-1185">Reference proteome</keyword>
<reference evidence="1 2" key="1">
    <citation type="journal article" date="2014" name="BMC Genomics">
        <title>Genome sequencing of four Aureobasidium pullulans varieties: biotechnological potential, stress tolerance, and description of new species.</title>
        <authorList>
            <person name="Gostin Ar C."/>
            <person name="Ohm R.A."/>
            <person name="Kogej T."/>
            <person name="Sonjak S."/>
            <person name="Turk M."/>
            <person name="Zajc J."/>
            <person name="Zalar P."/>
            <person name="Grube M."/>
            <person name="Sun H."/>
            <person name="Han J."/>
            <person name="Sharma A."/>
            <person name="Chiniquy J."/>
            <person name="Ngan C.Y."/>
            <person name="Lipzen A."/>
            <person name="Barry K."/>
            <person name="Grigoriev I.V."/>
            <person name="Gunde-Cimerman N."/>
        </authorList>
    </citation>
    <scope>NUCLEOTIDE SEQUENCE [LARGE SCALE GENOMIC DNA]</scope>
    <source>
        <strain evidence="1 2">CBS 147.97</strain>
    </source>
</reference>
<evidence type="ECO:0000313" key="1">
    <source>
        <dbReference type="EMBL" id="KEQ72299.1"/>
    </source>
</evidence>
<dbReference type="HOGENOM" id="CLU_1686199_0_0_1"/>
<evidence type="ECO:0000313" key="2">
    <source>
        <dbReference type="Proteomes" id="UP000027730"/>
    </source>
</evidence>
<organism evidence="1 2">
    <name type="scientific">Aureobasidium namibiae CBS 147.97</name>
    <dbReference type="NCBI Taxonomy" id="1043004"/>
    <lineage>
        <taxon>Eukaryota</taxon>
        <taxon>Fungi</taxon>
        <taxon>Dikarya</taxon>
        <taxon>Ascomycota</taxon>
        <taxon>Pezizomycotina</taxon>
        <taxon>Dothideomycetes</taxon>
        <taxon>Dothideomycetidae</taxon>
        <taxon>Dothideales</taxon>
        <taxon>Saccotheciaceae</taxon>
        <taxon>Aureobasidium</taxon>
    </lineage>
</organism>
<dbReference type="GeneID" id="25413670"/>
<gene>
    <name evidence="1" type="ORF">M436DRAFT_64315</name>
</gene>
<dbReference type="Proteomes" id="UP000027730">
    <property type="component" value="Unassembled WGS sequence"/>
</dbReference>
<proteinExistence type="predicted"/>
<sequence length="156" mass="17361">MFAFIALRHASTTTMFVIALGQALFSYLLACLSSIAGPQRVKRWFSIRIREAEIQSLKLPLILSAATTANVRSSGTRPKPTLGSVCSLHSLDSKRTPKYDNGVNDRLKRGVSSNPLDYCVQGIAWTHRVERYFKTRLREMEKISSDGQQQAMVGLG</sequence>
<accession>A0A074WL13</accession>